<feature type="transmembrane region" description="Helical" evidence="1">
    <location>
        <begin position="85"/>
        <end position="103"/>
    </location>
</feature>
<keyword evidence="1" id="KW-0472">Membrane</keyword>
<dbReference type="EMBL" id="GEDC01012567">
    <property type="protein sequence ID" value="JAS24731.1"/>
    <property type="molecule type" value="Transcribed_RNA"/>
</dbReference>
<evidence type="ECO:0000313" key="2">
    <source>
        <dbReference type="EMBL" id="JAS24731.1"/>
    </source>
</evidence>
<name>A0A1B6DGB1_9HEMI</name>
<reference evidence="2" key="1">
    <citation type="submission" date="2015-12" db="EMBL/GenBank/DDBJ databases">
        <title>De novo transcriptome assembly of four potential Pierce s Disease insect vectors from Arizona vineyards.</title>
        <authorList>
            <person name="Tassone E.E."/>
        </authorList>
    </citation>
    <scope>NUCLEOTIDE SEQUENCE</scope>
</reference>
<keyword evidence="1" id="KW-0812">Transmembrane</keyword>
<organism evidence="2">
    <name type="scientific">Clastoptera arizonana</name>
    <name type="common">Arizona spittle bug</name>
    <dbReference type="NCBI Taxonomy" id="38151"/>
    <lineage>
        <taxon>Eukaryota</taxon>
        <taxon>Metazoa</taxon>
        <taxon>Ecdysozoa</taxon>
        <taxon>Arthropoda</taxon>
        <taxon>Hexapoda</taxon>
        <taxon>Insecta</taxon>
        <taxon>Pterygota</taxon>
        <taxon>Neoptera</taxon>
        <taxon>Paraneoptera</taxon>
        <taxon>Hemiptera</taxon>
        <taxon>Auchenorrhyncha</taxon>
        <taxon>Cercopoidea</taxon>
        <taxon>Clastopteridae</taxon>
        <taxon>Clastoptera</taxon>
    </lineage>
</organism>
<gene>
    <name evidence="2" type="ORF">g.8535</name>
</gene>
<sequence length="114" mass="13146">MKYQIHVLIVCACFAVIYAGPIQKRDIQDVKQYLKSLTRDPNADVFQYLSQKKEREQYSSTAHEIKGCSCEAKKQLRKVNSRKKLLMRLMGGIGIIYALRAFFQSVPYPPMGKK</sequence>
<protein>
    <submittedName>
        <fullName evidence="2">Uncharacterized protein</fullName>
    </submittedName>
</protein>
<feature type="transmembrane region" description="Helical" evidence="1">
    <location>
        <begin position="6"/>
        <end position="22"/>
    </location>
</feature>
<keyword evidence="1" id="KW-1133">Transmembrane helix</keyword>
<accession>A0A1B6DGB1</accession>
<evidence type="ECO:0000256" key="1">
    <source>
        <dbReference type="SAM" id="Phobius"/>
    </source>
</evidence>
<proteinExistence type="predicted"/>
<dbReference type="AlphaFoldDB" id="A0A1B6DGB1"/>